<evidence type="ECO:0000256" key="17">
    <source>
        <dbReference type="ARBA" id="ARBA00023268"/>
    </source>
</evidence>
<evidence type="ECO:0000256" key="3">
    <source>
        <dbReference type="ARBA" id="ARBA00004147"/>
    </source>
</evidence>
<dbReference type="InterPro" id="IPR049912">
    <property type="entry name" value="CRESS_DNA_REP"/>
</dbReference>
<keyword evidence="10" id="KW-0547">Nucleotide-binding</keyword>
<proteinExistence type="predicted"/>
<evidence type="ECO:0000256" key="18">
    <source>
        <dbReference type="ARBA" id="ARBA00049360"/>
    </source>
</evidence>
<keyword evidence="11" id="KW-0255">Endonuclease</keyword>
<evidence type="ECO:0000256" key="9">
    <source>
        <dbReference type="ARBA" id="ARBA00022723"/>
    </source>
</evidence>
<evidence type="ECO:0000256" key="7">
    <source>
        <dbReference type="ARBA" id="ARBA00022705"/>
    </source>
</evidence>
<keyword evidence="12" id="KW-0378">Hydrolase</keyword>
<comment type="cofactor">
    <cofactor evidence="2">
        <name>Mg(2+)</name>
        <dbReference type="ChEBI" id="CHEBI:18420"/>
    </cofactor>
</comment>
<feature type="non-terminal residue" evidence="20">
    <location>
        <position position="1"/>
    </location>
</feature>
<dbReference type="InterPro" id="IPR000605">
    <property type="entry name" value="Helicase_SF3_ssDNA/RNA_vir"/>
</dbReference>
<evidence type="ECO:0000256" key="6">
    <source>
        <dbReference type="ARBA" id="ARBA00022695"/>
    </source>
</evidence>
<keyword evidence="7" id="KW-0235">DNA replication</keyword>
<dbReference type="GO" id="GO:0004519">
    <property type="term" value="F:endonuclease activity"/>
    <property type="evidence" value="ECO:0007669"/>
    <property type="project" value="UniProtKB-KW"/>
</dbReference>
<evidence type="ECO:0000256" key="10">
    <source>
        <dbReference type="ARBA" id="ARBA00022741"/>
    </source>
</evidence>
<evidence type="ECO:0000256" key="15">
    <source>
        <dbReference type="ARBA" id="ARBA00023124"/>
    </source>
</evidence>
<evidence type="ECO:0000256" key="2">
    <source>
        <dbReference type="ARBA" id="ARBA00001946"/>
    </source>
</evidence>
<feature type="non-terminal residue" evidence="20">
    <location>
        <position position="158"/>
    </location>
</feature>
<dbReference type="Gene3D" id="3.40.1310.20">
    <property type="match status" value="1"/>
</dbReference>
<evidence type="ECO:0000256" key="16">
    <source>
        <dbReference type="ARBA" id="ARBA00023125"/>
    </source>
</evidence>
<comment type="subcellular location">
    <subcellularLocation>
        <location evidence="3">Host nucleus</location>
    </subcellularLocation>
</comment>
<comment type="cofactor">
    <cofactor evidence="1">
        <name>Mn(2+)</name>
        <dbReference type="ChEBI" id="CHEBI:29035"/>
    </cofactor>
</comment>
<keyword evidence="15" id="KW-0190">Covalent protein-DNA linkage</keyword>
<dbReference type="EMBL" id="GQ243681">
    <property type="protein sequence ID" value="ACY68120.1"/>
    <property type="molecule type" value="Genomic_DNA"/>
</dbReference>
<gene>
    <name evidence="20" type="primary">rep</name>
</gene>
<evidence type="ECO:0000256" key="5">
    <source>
        <dbReference type="ARBA" id="ARBA00022679"/>
    </source>
</evidence>
<reference evidence="20" key="1">
    <citation type="journal article" date="2009" name="J. Clin. Microbiol.">
        <title>Frequent detection of highly diverse variants of cardiovirus, cosavirus, bocavirus, and circovirus in sewage samples collected in the United States.</title>
        <authorList>
            <person name="Blinkova O."/>
            <person name="Rosario K."/>
            <person name="Li L."/>
            <person name="Kapoor A."/>
            <person name="Slikas B."/>
            <person name="Bernardin F."/>
            <person name="Breitbart M."/>
            <person name="Delwart E."/>
        </authorList>
    </citation>
    <scope>NUCLEOTIDE SEQUENCE</scope>
    <source>
        <strain evidence="20">NJ-1</strain>
    </source>
</reference>
<keyword evidence="5" id="KW-0808">Transferase</keyword>
<evidence type="ECO:0000256" key="8">
    <source>
        <dbReference type="ARBA" id="ARBA00022722"/>
    </source>
</evidence>
<evidence type="ECO:0000256" key="11">
    <source>
        <dbReference type="ARBA" id="ARBA00022759"/>
    </source>
</evidence>
<dbReference type="Pfam" id="PF00910">
    <property type="entry name" value="RNA_helicase"/>
    <property type="match status" value="1"/>
</dbReference>
<dbReference type="GO" id="GO:0016779">
    <property type="term" value="F:nucleotidyltransferase activity"/>
    <property type="evidence" value="ECO:0007669"/>
    <property type="project" value="UniProtKB-KW"/>
</dbReference>
<comment type="catalytic activity">
    <reaction evidence="18">
        <text>ATP + H2O = ADP + phosphate + H(+)</text>
        <dbReference type="Rhea" id="RHEA:13065"/>
        <dbReference type="ChEBI" id="CHEBI:15377"/>
        <dbReference type="ChEBI" id="CHEBI:15378"/>
        <dbReference type="ChEBI" id="CHEBI:30616"/>
        <dbReference type="ChEBI" id="CHEBI:43474"/>
        <dbReference type="ChEBI" id="CHEBI:456216"/>
    </reaction>
</comment>
<dbReference type="GO" id="GO:0003724">
    <property type="term" value="F:RNA helicase activity"/>
    <property type="evidence" value="ECO:0007669"/>
    <property type="project" value="InterPro"/>
</dbReference>
<evidence type="ECO:0000256" key="14">
    <source>
        <dbReference type="ARBA" id="ARBA00022840"/>
    </source>
</evidence>
<dbReference type="GO" id="GO:0003677">
    <property type="term" value="F:DNA binding"/>
    <property type="evidence" value="ECO:0007669"/>
    <property type="project" value="UniProtKB-KW"/>
</dbReference>
<keyword evidence="6" id="KW-0548">Nucleotidyltransferase</keyword>
<keyword evidence="13" id="KW-0347">Helicase</keyword>
<evidence type="ECO:0000256" key="12">
    <source>
        <dbReference type="ARBA" id="ARBA00022801"/>
    </source>
</evidence>
<evidence type="ECO:0000259" key="19">
    <source>
        <dbReference type="PROSITE" id="PS52020"/>
    </source>
</evidence>
<dbReference type="GO" id="GO:0005524">
    <property type="term" value="F:ATP binding"/>
    <property type="evidence" value="ECO:0007669"/>
    <property type="project" value="UniProtKB-KW"/>
</dbReference>
<organism evidence="20">
    <name type="scientific">Sewage associated circovirus</name>
    <dbReference type="NCBI Taxonomy" id="689405"/>
    <lineage>
        <taxon>Viruses</taxon>
        <taxon>Monodnaviria</taxon>
        <taxon>Shotokuvirae</taxon>
        <taxon>Cressdnaviricota</taxon>
        <taxon>Arfiviricetes</taxon>
        <taxon>Cirlivirales</taxon>
        <taxon>Circoviridae</taxon>
        <taxon>Circovirus</taxon>
    </lineage>
</organism>
<keyword evidence="8" id="KW-0540">Nuclease</keyword>
<evidence type="ECO:0000256" key="1">
    <source>
        <dbReference type="ARBA" id="ARBA00001936"/>
    </source>
</evidence>
<dbReference type="Pfam" id="PF02407">
    <property type="entry name" value="Viral_Rep"/>
    <property type="match status" value="1"/>
</dbReference>
<accession>D1KJV4</accession>
<name>D1KJV4_9CIRC</name>
<dbReference type="GO" id="GO:0016787">
    <property type="term" value="F:hydrolase activity"/>
    <property type="evidence" value="ECO:0007669"/>
    <property type="project" value="UniProtKB-KW"/>
</dbReference>
<keyword evidence="9" id="KW-0479">Metal-binding</keyword>
<evidence type="ECO:0000256" key="13">
    <source>
        <dbReference type="ARBA" id="ARBA00022806"/>
    </source>
</evidence>
<keyword evidence="14" id="KW-0067">ATP-binding</keyword>
<dbReference type="PROSITE" id="PS52020">
    <property type="entry name" value="CRESS_DNA_REP"/>
    <property type="match status" value="1"/>
</dbReference>
<protein>
    <submittedName>
        <fullName evidence="20">Rep</fullName>
    </submittedName>
</protein>
<feature type="domain" description="CRESS-DNA virus Rep endonuclease" evidence="19">
    <location>
        <begin position="1"/>
        <end position="58"/>
    </location>
</feature>
<sequence length="158" mass="18325">GTPHLQGFINWGRKNRKTFGQMKTLFPKCHLEKAVTGDDANRTYCSKEGAVCIEIGTPCTPGKRTDLQQACNHLQKNKSIKRLAYTYPDIFIKYHRGFERYMELLTDDEERNEKTMVFVLTGPPGSGKSKFAFDHSKQNYKGVYYKPRGDWWDGYEQQ</sequence>
<evidence type="ECO:0000256" key="4">
    <source>
        <dbReference type="ARBA" id="ARBA00022562"/>
    </source>
</evidence>
<keyword evidence="16" id="KW-0238">DNA-binding</keyword>
<dbReference type="GO" id="GO:0003723">
    <property type="term" value="F:RNA binding"/>
    <property type="evidence" value="ECO:0007669"/>
    <property type="project" value="InterPro"/>
</dbReference>
<dbReference type="GO" id="GO:0006260">
    <property type="term" value="P:DNA replication"/>
    <property type="evidence" value="ECO:0007669"/>
    <property type="project" value="UniProtKB-KW"/>
</dbReference>
<keyword evidence="4" id="KW-1048">Host nucleus</keyword>
<evidence type="ECO:0000313" key="20">
    <source>
        <dbReference type="EMBL" id="ACY68120.1"/>
    </source>
</evidence>
<dbReference type="GO" id="GO:0042025">
    <property type="term" value="C:host cell nucleus"/>
    <property type="evidence" value="ECO:0007669"/>
    <property type="project" value="UniProtKB-SubCell"/>
</dbReference>
<keyword evidence="17" id="KW-0511">Multifunctional enzyme</keyword>
<dbReference type="GO" id="GO:0046872">
    <property type="term" value="F:metal ion binding"/>
    <property type="evidence" value="ECO:0007669"/>
    <property type="project" value="UniProtKB-KW"/>
</dbReference>